<feature type="region of interest" description="Disordered" evidence="1">
    <location>
        <begin position="82"/>
        <end position="105"/>
    </location>
</feature>
<gene>
    <name evidence="3" type="ORF">Cha6605_6260</name>
</gene>
<protein>
    <submittedName>
        <fullName evidence="3">CobQ/CobB/MinD/ParA nucleotide binding domain-containing protein</fullName>
    </submittedName>
</protein>
<geneLocation type="plasmid" evidence="3 4">
    <name>pCHA6605.01</name>
</geneLocation>
<dbReference type="SUPFAM" id="SSF52540">
    <property type="entry name" value="P-loop containing nucleoside triphosphate hydrolases"/>
    <property type="match status" value="1"/>
</dbReference>
<keyword evidence="4" id="KW-1185">Reference proteome</keyword>
<feature type="compositionally biased region" description="Polar residues" evidence="1">
    <location>
        <begin position="82"/>
        <end position="94"/>
    </location>
</feature>
<reference evidence="3" key="1">
    <citation type="submission" date="2012-05" db="EMBL/GenBank/DDBJ databases">
        <title>Noncontiguous Finished plasmid 1 of genome of Chamaesiphon sp. PCC 6605.</title>
        <authorList>
            <consortium name="US DOE Joint Genome Institute"/>
            <person name="Gugger M."/>
            <person name="Coursin T."/>
            <person name="Rippka R."/>
            <person name="Tandeau De Marsac N."/>
            <person name="Huntemann M."/>
            <person name="Wei C.-L."/>
            <person name="Han J."/>
            <person name="Detter J.C."/>
            <person name="Han C."/>
            <person name="Tapia R."/>
            <person name="Chen A."/>
            <person name="Kyrpides N."/>
            <person name="Mavromatis K."/>
            <person name="Markowitz V."/>
            <person name="Szeto E."/>
            <person name="Ivanova N."/>
            <person name="Pagani I."/>
            <person name="Pati A."/>
            <person name="Goodwin L."/>
            <person name="Nordberg H.P."/>
            <person name="Cantor M.N."/>
            <person name="Hua S.X."/>
            <person name="Woyke T."/>
            <person name="Kerfeld C.A."/>
        </authorList>
    </citation>
    <scope>NUCLEOTIDE SEQUENCE [LARGE SCALE GENOMIC DNA]</scope>
    <source>
        <strain evidence="3">PCC 6605</strain>
        <plasmid evidence="3">pCHA6605.01</plasmid>
    </source>
</reference>
<dbReference type="InterPro" id="IPR002586">
    <property type="entry name" value="CobQ/CobB/MinD/ParA_Nub-bd_dom"/>
</dbReference>
<dbReference type="HOGENOM" id="CLU_820605_0_0_3"/>
<dbReference type="InterPro" id="IPR027417">
    <property type="entry name" value="P-loop_NTPase"/>
</dbReference>
<dbReference type="KEGG" id="cmp:Cha6605_6260"/>
<keyword evidence="3" id="KW-0614">Plasmid</keyword>
<dbReference type="Pfam" id="PF01656">
    <property type="entry name" value="CbiA"/>
    <property type="match status" value="1"/>
</dbReference>
<evidence type="ECO:0000313" key="3">
    <source>
        <dbReference type="EMBL" id="AFY97086.1"/>
    </source>
</evidence>
<dbReference type="EMBL" id="CP003601">
    <property type="protein sequence ID" value="AFY97086.1"/>
    <property type="molecule type" value="Genomic_DNA"/>
</dbReference>
<name>K9URI9_CHAP6</name>
<dbReference type="RefSeq" id="WP_015328971.1">
    <property type="nucleotide sequence ID" value="NC_020053.1"/>
</dbReference>
<sequence length="338" mass="37053">MVKKAVKTAPAGENGTDLTPARTTIWVAISEKGGMGKTTVGLAIAELLTAAERQFFLIDADASTPNVGLTYRQEMYRGFRNSNPVVSEGESTTVSRKDKSSTATKPKGADFILQEQITFTGNADSYFHADKILDIARTQDVLIVMPSQVASYVNRWLEQNDVVGMLADPDNTIDIVFFFITNGTPESIDLFVESVESTQGKIPHVLVKNLGAPTNIRWKHGFDEDGKVRAILDKYGFGSIFFPEMEVAPEDKNKILSEYIPFGEAIDSDWIPFSTNRRLKKWLKEATQALGSTGVIPYHPDYIPEAVVATNLEAEISQRLGSANEASEAPALQDGAQI</sequence>
<accession>K9URI9</accession>
<dbReference type="Gene3D" id="3.40.50.300">
    <property type="entry name" value="P-loop containing nucleotide triphosphate hydrolases"/>
    <property type="match status" value="1"/>
</dbReference>
<feature type="domain" description="CobQ/CobB/MinD/ParA nucleotide binding" evidence="2">
    <location>
        <begin position="27"/>
        <end position="202"/>
    </location>
</feature>
<proteinExistence type="predicted"/>
<dbReference type="AlphaFoldDB" id="K9URI9"/>
<organism evidence="3 4">
    <name type="scientific">Chamaesiphon minutus (strain ATCC 27169 / PCC 6605)</name>
    <dbReference type="NCBI Taxonomy" id="1173020"/>
    <lineage>
        <taxon>Bacteria</taxon>
        <taxon>Bacillati</taxon>
        <taxon>Cyanobacteriota</taxon>
        <taxon>Cyanophyceae</taxon>
        <taxon>Gomontiellales</taxon>
        <taxon>Chamaesiphonaceae</taxon>
        <taxon>Chamaesiphon</taxon>
    </lineage>
</organism>
<evidence type="ECO:0000256" key="1">
    <source>
        <dbReference type="SAM" id="MobiDB-lite"/>
    </source>
</evidence>
<dbReference type="eggNOG" id="COG1192">
    <property type="taxonomic scope" value="Bacteria"/>
</dbReference>
<evidence type="ECO:0000313" key="4">
    <source>
        <dbReference type="Proteomes" id="UP000010366"/>
    </source>
</evidence>
<dbReference type="Proteomes" id="UP000010366">
    <property type="component" value="Plasmid pCHA6605.01"/>
</dbReference>
<evidence type="ECO:0000259" key="2">
    <source>
        <dbReference type="Pfam" id="PF01656"/>
    </source>
</evidence>